<organism evidence="1 2">
    <name type="scientific">Sporomusa silvacetica DSM 10669</name>
    <dbReference type="NCBI Taxonomy" id="1123289"/>
    <lineage>
        <taxon>Bacteria</taxon>
        <taxon>Bacillati</taxon>
        <taxon>Bacillota</taxon>
        <taxon>Negativicutes</taxon>
        <taxon>Selenomonadales</taxon>
        <taxon>Sporomusaceae</taxon>
        <taxon>Sporomusa</taxon>
    </lineage>
</organism>
<proteinExistence type="predicted"/>
<dbReference type="EMBL" id="CP155573">
    <property type="protein sequence ID" value="XFO64847.1"/>
    <property type="molecule type" value="Genomic_DNA"/>
</dbReference>
<gene>
    <name evidence="1" type="ORF">SPSIL_009560</name>
</gene>
<keyword evidence="2" id="KW-1185">Reference proteome</keyword>
<protein>
    <submittedName>
        <fullName evidence="1">Uncharacterized protein</fullName>
    </submittedName>
</protein>
<evidence type="ECO:0000313" key="1">
    <source>
        <dbReference type="EMBL" id="XFO64847.1"/>
    </source>
</evidence>
<name>A0ABZ3IGN0_9FIRM</name>
<reference evidence="1" key="1">
    <citation type="submission" date="2024-05" db="EMBL/GenBank/DDBJ databases">
        <title>Isolation and characterization of Sporomusa carbonis sp. nov., a carboxydotrophic hydrogenogen in the genus of Sporomusa isolated from a charcoal burning pile.</title>
        <authorList>
            <person name="Boeer T."/>
            <person name="Rosenbaum F."/>
            <person name="Eysell L."/>
            <person name="Mueller V."/>
            <person name="Daniel R."/>
            <person name="Poehlein A."/>
        </authorList>
    </citation>
    <scope>NUCLEOTIDE SEQUENCE [LARGE SCALE GENOMIC DNA]</scope>
    <source>
        <strain evidence="1">DSM 10669</strain>
    </source>
</reference>
<evidence type="ECO:0000313" key="2">
    <source>
        <dbReference type="Proteomes" id="UP000216752"/>
    </source>
</evidence>
<accession>A0ABZ3IGN0</accession>
<sequence>MTPDVRERFYQEWCCCRSEQEYLALDITSTSSYSQFIDDVERGYNRDKEDLAQVNYVC</sequence>
<dbReference type="Proteomes" id="UP000216752">
    <property type="component" value="Chromosome"/>
</dbReference>